<keyword evidence="12" id="KW-0443">Lipid metabolism</keyword>
<keyword evidence="7" id="KW-0153">Cholesterol metabolism</keyword>
<keyword evidence="13" id="KW-1207">Sterol metabolism</keyword>
<comment type="subunit">
    <text evidence="3">Homodimer.</text>
</comment>
<evidence type="ECO:0000256" key="10">
    <source>
        <dbReference type="ARBA" id="ARBA00022850"/>
    </source>
</evidence>
<dbReference type="GO" id="GO:0120020">
    <property type="term" value="F:cholesterol transfer activity"/>
    <property type="evidence" value="ECO:0007669"/>
    <property type="project" value="TreeGrafter"/>
</dbReference>
<keyword evidence="4" id="KW-0813">Transport</keyword>
<accession>A0A4W6EI58</accession>
<dbReference type="AlphaFoldDB" id="A0A4W6EI58"/>
<comment type="function">
    <text evidence="16">May have a role in chylomicrons and VLDL secretion and catabolism. Required for efficient activation of lipoprotein lipase by ApoC-II; potent activator of LCAT. Apoa-IV is a major component of HDL and chylomicrons.</text>
</comment>
<evidence type="ECO:0000256" key="4">
    <source>
        <dbReference type="ARBA" id="ARBA00022448"/>
    </source>
</evidence>
<evidence type="ECO:0000256" key="8">
    <source>
        <dbReference type="ARBA" id="ARBA00022729"/>
    </source>
</evidence>
<name>A0A4W6EI58_LATCA</name>
<organism evidence="20 21">
    <name type="scientific">Lates calcarifer</name>
    <name type="common">Barramundi</name>
    <name type="synonym">Holocentrus calcarifer</name>
    <dbReference type="NCBI Taxonomy" id="8187"/>
    <lineage>
        <taxon>Eukaryota</taxon>
        <taxon>Metazoa</taxon>
        <taxon>Chordata</taxon>
        <taxon>Craniata</taxon>
        <taxon>Vertebrata</taxon>
        <taxon>Euteleostomi</taxon>
        <taxon>Actinopterygii</taxon>
        <taxon>Neopterygii</taxon>
        <taxon>Teleostei</taxon>
        <taxon>Neoteleostei</taxon>
        <taxon>Acanthomorphata</taxon>
        <taxon>Carangaria</taxon>
        <taxon>Carangaria incertae sedis</taxon>
        <taxon>Centropomidae</taxon>
        <taxon>Lates</taxon>
    </lineage>
</organism>
<evidence type="ECO:0000256" key="5">
    <source>
        <dbReference type="ARBA" id="ARBA00022513"/>
    </source>
</evidence>
<dbReference type="GO" id="GO:0005543">
    <property type="term" value="F:phospholipid binding"/>
    <property type="evidence" value="ECO:0007669"/>
    <property type="project" value="TreeGrafter"/>
</dbReference>
<evidence type="ECO:0000256" key="14">
    <source>
        <dbReference type="ARBA" id="ARBA00023221"/>
    </source>
</evidence>
<dbReference type="GO" id="GO:0055090">
    <property type="term" value="P:acylglycerol homeostasis"/>
    <property type="evidence" value="ECO:0007669"/>
    <property type="project" value="TreeGrafter"/>
</dbReference>
<evidence type="ECO:0000256" key="7">
    <source>
        <dbReference type="ARBA" id="ARBA00022548"/>
    </source>
</evidence>
<evidence type="ECO:0000256" key="6">
    <source>
        <dbReference type="ARBA" id="ARBA00022525"/>
    </source>
</evidence>
<evidence type="ECO:0000256" key="16">
    <source>
        <dbReference type="ARBA" id="ARBA00037735"/>
    </source>
</evidence>
<keyword evidence="5" id="KW-0162">Chylomicron</keyword>
<dbReference type="GO" id="GO:0042627">
    <property type="term" value="C:chylomicron"/>
    <property type="evidence" value="ECO:0007669"/>
    <property type="project" value="UniProtKB-KW"/>
</dbReference>
<reference evidence="20" key="2">
    <citation type="submission" date="2025-08" db="UniProtKB">
        <authorList>
            <consortium name="Ensembl"/>
        </authorList>
    </citation>
    <scope>IDENTIFICATION</scope>
</reference>
<proteinExistence type="inferred from homology"/>
<dbReference type="GO" id="GO:0060228">
    <property type="term" value="F:phosphatidylcholine-sterol O-acyltransferase activator activity"/>
    <property type="evidence" value="ECO:0007669"/>
    <property type="project" value="TreeGrafter"/>
</dbReference>
<keyword evidence="14" id="KW-0753">Steroid metabolism</keyword>
<dbReference type="FunFam" id="1.20.120.20:FF:000007">
    <property type="entry name" value="Apolipoprotein A-IV a"/>
    <property type="match status" value="1"/>
</dbReference>
<evidence type="ECO:0000256" key="18">
    <source>
        <dbReference type="ARBA" id="ARBA00042591"/>
    </source>
</evidence>
<dbReference type="PANTHER" id="PTHR18976:SF1">
    <property type="entry name" value="APOLIPOPROTEIN A-IV"/>
    <property type="match status" value="1"/>
</dbReference>
<dbReference type="GO" id="GO:1903561">
    <property type="term" value="C:extracellular vesicle"/>
    <property type="evidence" value="ECO:0007669"/>
    <property type="project" value="TreeGrafter"/>
</dbReference>
<feature type="chain" id="PRO_5021398587" description="Apolipoprotein A-IV" evidence="19">
    <location>
        <begin position="18"/>
        <end position="233"/>
    </location>
</feature>
<evidence type="ECO:0000256" key="9">
    <source>
        <dbReference type="ARBA" id="ARBA00022737"/>
    </source>
</evidence>
<protein>
    <recommendedName>
        <fullName evidence="17">Apolipoprotein A-IV</fullName>
    </recommendedName>
    <alternativeName>
        <fullName evidence="18">Apolipoprotein A4</fullName>
    </alternativeName>
</protein>
<reference evidence="20" key="3">
    <citation type="submission" date="2025-09" db="UniProtKB">
        <authorList>
            <consortium name="Ensembl"/>
        </authorList>
    </citation>
    <scope>IDENTIFICATION</scope>
</reference>
<comment type="similarity">
    <text evidence="2">Belongs to the apolipoprotein A1/A4/E family.</text>
</comment>
<dbReference type="PANTHER" id="PTHR18976">
    <property type="entry name" value="APOLIPOPROTEIN"/>
    <property type="match status" value="1"/>
</dbReference>
<dbReference type="GO" id="GO:0033700">
    <property type="term" value="P:phospholipid efflux"/>
    <property type="evidence" value="ECO:0007669"/>
    <property type="project" value="TreeGrafter"/>
</dbReference>
<comment type="function">
    <text evidence="15">Participates in the reverse transport of cholesterol from tissues to the liver for excretion by promoting cholesterol efflux from tissues and by acting as a cofactor for the lecithin cholesterol acyltransferase (LCAT).</text>
</comment>
<evidence type="ECO:0000256" key="15">
    <source>
        <dbReference type="ARBA" id="ARBA00037506"/>
    </source>
</evidence>
<evidence type="ECO:0000256" key="3">
    <source>
        <dbReference type="ARBA" id="ARBA00011738"/>
    </source>
</evidence>
<evidence type="ECO:0000256" key="11">
    <source>
        <dbReference type="ARBA" id="ARBA00023055"/>
    </source>
</evidence>
<evidence type="ECO:0000256" key="12">
    <source>
        <dbReference type="ARBA" id="ARBA00023098"/>
    </source>
</evidence>
<dbReference type="Gene3D" id="6.10.250.2890">
    <property type="match status" value="1"/>
</dbReference>
<dbReference type="GO" id="GO:0034364">
    <property type="term" value="C:high-density lipoprotein particle"/>
    <property type="evidence" value="ECO:0007669"/>
    <property type="project" value="UniProtKB-KW"/>
</dbReference>
<dbReference type="Proteomes" id="UP000314980">
    <property type="component" value="Unassembled WGS sequence"/>
</dbReference>
<keyword evidence="10" id="KW-0345">HDL</keyword>
<evidence type="ECO:0000256" key="2">
    <source>
        <dbReference type="ARBA" id="ARBA00008788"/>
    </source>
</evidence>
<keyword evidence="9" id="KW-0677">Repeat</keyword>
<sequence>AALTSVLHLLFYPVCNANILWQEPPKSNLEVVKDAFWDYVAKATLTAEDSLKQIRQSELGQEVNARISQSADTVNQYVVALRTQVAPLTQDFMTQFTQEAERLKARLEKDVTTVSTSLQPYAEELVAHLQRQAMDPETLKAVLLQKSQELKAQLDKSVNQLQAQMVPYTEEMKQKMEQSLEEFQSSMIPLAQSFETQLTQKTQEIQQNLAPLGEELKAKLDVLNLMTQLTVTL</sequence>
<dbReference type="Ensembl" id="ENSLCAT00010037867.1">
    <property type="protein sequence ID" value="ENSLCAP00010036998.1"/>
    <property type="gene ID" value="ENSLCAG00010017312.1"/>
</dbReference>
<keyword evidence="21" id="KW-1185">Reference proteome</keyword>
<keyword evidence="8 19" id="KW-0732">Signal</keyword>
<dbReference type="InterPro" id="IPR050163">
    <property type="entry name" value="Apolipoprotein_A1/A4/E"/>
</dbReference>
<dbReference type="GO" id="GO:0034361">
    <property type="term" value="C:very-low-density lipoprotein particle"/>
    <property type="evidence" value="ECO:0007669"/>
    <property type="project" value="TreeGrafter"/>
</dbReference>
<dbReference type="GO" id="GO:0042157">
    <property type="term" value="P:lipoprotein metabolic process"/>
    <property type="evidence" value="ECO:0007669"/>
    <property type="project" value="InterPro"/>
</dbReference>
<evidence type="ECO:0000313" key="21">
    <source>
        <dbReference type="Proteomes" id="UP000314980"/>
    </source>
</evidence>
<dbReference type="GO" id="GO:0008203">
    <property type="term" value="P:cholesterol metabolic process"/>
    <property type="evidence" value="ECO:0007669"/>
    <property type="project" value="UniProtKB-KW"/>
</dbReference>
<keyword evidence="11" id="KW-0445">Lipid transport</keyword>
<dbReference type="InterPro" id="IPR000074">
    <property type="entry name" value="ApoA_E"/>
</dbReference>
<reference evidence="21" key="1">
    <citation type="submission" date="2015-09" db="EMBL/GenBank/DDBJ databases">
        <authorList>
            <person name="Sai Rama Sridatta P."/>
        </authorList>
    </citation>
    <scope>NUCLEOTIDE SEQUENCE [LARGE SCALE GENOMIC DNA]</scope>
</reference>
<keyword evidence="6" id="KW-0964">Secreted</keyword>
<evidence type="ECO:0000256" key="13">
    <source>
        <dbReference type="ARBA" id="ARBA00023166"/>
    </source>
</evidence>
<evidence type="ECO:0000256" key="19">
    <source>
        <dbReference type="SAM" id="SignalP"/>
    </source>
</evidence>
<dbReference type="GO" id="GO:0033344">
    <property type="term" value="P:cholesterol efflux"/>
    <property type="evidence" value="ECO:0007669"/>
    <property type="project" value="TreeGrafter"/>
</dbReference>
<dbReference type="GeneTree" id="ENSGT00950000182929"/>
<dbReference type="Gene3D" id="1.20.120.20">
    <property type="entry name" value="Apolipoprotein"/>
    <property type="match status" value="1"/>
</dbReference>
<comment type="subcellular location">
    <subcellularLocation>
        <location evidence="1">Secreted</location>
    </subcellularLocation>
</comment>
<dbReference type="SUPFAM" id="SSF58113">
    <property type="entry name" value="Apolipoprotein A-I"/>
    <property type="match status" value="1"/>
</dbReference>
<evidence type="ECO:0000256" key="17">
    <source>
        <dbReference type="ARBA" id="ARBA00041197"/>
    </source>
</evidence>
<dbReference type="Pfam" id="PF01442">
    <property type="entry name" value="Apolipoprotein"/>
    <property type="match status" value="1"/>
</dbReference>
<dbReference type="GO" id="GO:0034362">
    <property type="term" value="C:low-density lipoprotein particle"/>
    <property type="evidence" value="ECO:0007669"/>
    <property type="project" value="TreeGrafter"/>
</dbReference>
<evidence type="ECO:0000313" key="20">
    <source>
        <dbReference type="Ensembl" id="ENSLCAP00010036998.1"/>
    </source>
</evidence>
<feature type="signal peptide" evidence="19">
    <location>
        <begin position="1"/>
        <end position="17"/>
    </location>
</feature>
<evidence type="ECO:0000256" key="1">
    <source>
        <dbReference type="ARBA" id="ARBA00004613"/>
    </source>
</evidence>